<reference evidence="2 3" key="1">
    <citation type="submission" date="2018-05" db="EMBL/GenBank/DDBJ databases">
        <title>A metagenomic window into the 2 km-deep terrestrial subsurface aquifer revealed taxonomically and functionally diverse microbial community comprising novel uncultured bacterial lineages.</title>
        <authorList>
            <person name="Kadnikov V.V."/>
            <person name="Mardanov A.V."/>
            <person name="Beletsky A.V."/>
            <person name="Banks D."/>
            <person name="Pimenov N.V."/>
            <person name="Frank Y.A."/>
            <person name="Karnachuk O.V."/>
            <person name="Ravin N.V."/>
        </authorList>
    </citation>
    <scope>NUCLEOTIDE SEQUENCE [LARGE SCALE GENOMIC DNA]</scope>
    <source>
        <strain evidence="2">BY5</strain>
    </source>
</reference>
<dbReference type="Proteomes" id="UP000252355">
    <property type="component" value="Unassembled WGS sequence"/>
</dbReference>
<feature type="compositionally biased region" description="Low complexity" evidence="1">
    <location>
        <begin position="17"/>
        <end position="36"/>
    </location>
</feature>
<organism evidence="2 3">
    <name type="scientific">Candidatus Ozemobacter sibiricus</name>
    <dbReference type="NCBI Taxonomy" id="2268124"/>
    <lineage>
        <taxon>Bacteria</taxon>
        <taxon>Candidatus Ozemobacteria</taxon>
        <taxon>Candidatus Ozemobacterales</taxon>
        <taxon>Candidatus Ozemobacteraceae</taxon>
        <taxon>Candidatus Ozemobacter</taxon>
    </lineage>
</organism>
<gene>
    <name evidence="2" type="ORF">OZSIB_0431</name>
</gene>
<comment type="caution">
    <text evidence="2">The sequence shown here is derived from an EMBL/GenBank/DDBJ whole genome shotgun (WGS) entry which is preliminary data.</text>
</comment>
<dbReference type="AlphaFoldDB" id="A0A367ZMV6"/>
<name>A0A367ZMV6_9BACT</name>
<feature type="compositionally biased region" description="Pro residues" evidence="1">
    <location>
        <begin position="7"/>
        <end position="16"/>
    </location>
</feature>
<dbReference type="SUPFAM" id="SSF56784">
    <property type="entry name" value="HAD-like"/>
    <property type="match status" value="1"/>
</dbReference>
<dbReference type="GO" id="GO:0016787">
    <property type="term" value="F:hydrolase activity"/>
    <property type="evidence" value="ECO:0007669"/>
    <property type="project" value="UniProtKB-KW"/>
</dbReference>
<keyword evidence="2" id="KW-0378">Hydrolase</keyword>
<dbReference type="Gene3D" id="3.40.50.1000">
    <property type="entry name" value="HAD superfamily/HAD-like"/>
    <property type="match status" value="1"/>
</dbReference>
<protein>
    <submittedName>
        <fullName evidence="2">HAD-superfamily hydrolase, subfamily IA, variant 1</fullName>
    </submittedName>
</protein>
<accession>A0A367ZMV6</accession>
<dbReference type="InterPro" id="IPR023214">
    <property type="entry name" value="HAD_sf"/>
</dbReference>
<dbReference type="Pfam" id="PF00702">
    <property type="entry name" value="Hydrolase"/>
    <property type="match status" value="1"/>
</dbReference>
<dbReference type="EMBL" id="QOQW01000016">
    <property type="protein sequence ID" value="RCK79089.1"/>
    <property type="molecule type" value="Genomic_DNA"/>
</dbReference>
<feature type="region of interest" description="Disordered" evidence="1">
    <location>
        <begin position="1"/>
        <end position="36"/>
    </location>
</feature>
<evidence type="ECO:0000313" key="2">
    <source>
        <dbReference type="EMBL" id="RCK79089.1"/>
    </source>
</evidence>
<sequence>MTAPSLAKPPLPPPPLSATAAPGAAGGQAAEPAAGSPPLAADRLDRFLQFGFAPRRAADLPPTWRPDAILWDLDGTLAIWTSLQVVGHIAWAYLRRLAREEPWLRALLVTARAWRRMMRNPGPSTNDQCFNRLMAASLGRSPTAIAALTRELLAMPEVGAAVQRFLRPIPVARALVQAAHQSGRFQQAVATSPVMPAAFNRDRLASIGYAPAWFVHVTGSDLYSSQKDSPRFYQELLAHLRLPAERCLMVGNDQGKDLVAGAVGIPVFLLQTPFTRRRPAPAGLFPTWEGGYAELAQRLGLPATMT</sequence>
<dbReference type="InterPro" id="IPR036412">
    <property type="entry name" value="HAD-like_sf"/>
</dbReference>
<proteinExistence type="predicted"/>
<evidence type="ECO:0000256" key="1">
    <source>
        <dbReference type="SAM" id="MobiDB-lite"/>
    </source>
</evidence>
<evidence type="ECO:0000313" key="3">
    <source>
        <dbReference type="Proteomes" id="UP000252355"/>
    </source>
</evidence>